<evidence type="ECO:0000256" key="1">
    <source>
        <dbReference type="ARBA" id="ARBA00004127"/>
    </source>
</evidence>
<evidence type="ECO:0000256" key="3">
    <source>
        <dbReference type="ARBA" id="ARBA00022692"/>
    </source>
</evidence>
<evidence type="ECO:0000313" key="8">
    <source>
        <dbReference type="Proteomes" id="UP000030762"/>
    </source>
</evidence>
<feature type="transmembrane region" description="Helical" evidence="6">
    <location>
        <begin position="242"/>
        <end position="263"/>
    </location>
</feature>
<comment type="similarity">
    <text evidence="2">Belongs to the CCC1 family.</text>
</comment>
<proteinExistence type="inferred from homology"/>
<dbReference type="GeneID" id="19947689"/>
<comment type="subcellular location">
    <subcellularLocation>
        <location evidence="1">Endomembrane system</location>
        <topology evidence="1">Multi-pass membrane protein</topology>
    </subcellularLocation>
</comment>
<dbReference type="RefSeq" id="XP_008610998.1">
    <property type="nucleotide sequence ID" value="XM_008612776.1"/>
</dbReference>
<dbReference type="GO" id="GO:0030026">
    <property type="term" value="P:intracellular manganese ion homeostasis"/>
    <property type="evidence" value="ECO:0007669"/>
    <property type="project" value="InterPro"/>
</dbReference>
<organism evidence="7 8">
    <name type="scientific">Saprolegnia diclina (strain VS20)</name>
    <dbReference type="NCBI Taxonomy" id="1156394"/>
    <lineage>
        <taxon>Eukaryota</taxon>
        <taxon>Sar</taxon>
        <taxon>Stramenopiles</taxon>
        <taxon>Oomycota</taxon>
        <taxon>Saprolegniomycetes</taxon>
        <taxon>Saprolegniales</taxon>
        <taxon>Saprolegniaceae</taxon>
        <taxon>Saprolegnia</taxon>
    </lineage>
</organism>
<dbReference type="STRING" id="1156394.T0QLS7"/>
<dbReference type="OrthoDB" id="73465at2759"/>
<sequence>MSLRARHVPGSPLITTPPIQKVDLARDLAAARSAYKRQDVSASRAAHTNCVCEPSGAKAINEPGHSVNSMKNSVLKIGAESGITALGCNLLFLTALTAATNDAPTQRLLGPALAFAVAVALFAGVLAYRRTEEERFEYERERRREMWELDNFPEGEKEEMVQLYAAKGMSVHDATVVIDLMSKYEHFFVDIMMIEELSLLPPSTVVSSRFVGLMTCAGGLALGLAPLLLLHLSHSLLYLHRVFSAWGVMTTLVATSAALLRVYTFTGAEHTKTYSCGRLQVQLPYAIETFAGTFAAMGGAACVAAAICRITS</sequence>
<protein>
    <recommendedName>
        <fullName evidence="9">Integral membrane protein</fullName>
    </recommendedName>
</protein>
<dbReference type="eggNOG" id="ENOG502SEZP">
    <property type="taxonomic scope" value="Eukaryota"/>
</dbReference>
<dbReference type="InParanoid" id="T0QLS7"/>
<feature type="transmembrane region" description="Helical" evidence="6">
    <location>
        <begin position="210"/>
        <end position="230"/>
    </location>
</feature>
<dbReference type="GO" id="GO:0005384">
    <property type="term" value="F:manganese ion transmembrane transporter activity"/>
    <property type="evidence" value="ECO:0007669"/>
    <property type="project" value="InterPro"/>
</dbReference>
<name>T0QLS7_SAPDV</name>
<dbReference type="Pfam" id="PF01988">
    <property type="entry name" value="VIT1"/>
    <property type="match status" value="1"/>
</dbReference>
<keyword evidence="3 6" id="KW-0812">Transmembrane</keyword>
<dbReference type="GO" id="GO:0012505">
    <property type="term" value="C:endomembrane system"/>
    <property type="evidence" value="ECO:0007669"/>
    <property type="project" value="UniProtKB-SubCell"/>
</dbReference>
<dbReference type="AlphaFoldDB" id="T0QLS7"/>
<dbReference type="Proteomes" id="UP000030762">
    <property type="component" value="Unassembled WGS sequence"/>
</dbReference>
<feature type="transmembrane region" description="Helical" evidence="6">
    <location>
        <begin position="108"/>
        <end position="128"/>
    </location>
</feature>
<evidence type="ECO:0008006" key="9">
    <source>
        <dbReference type="Google" id="ProtNLM"/>
    </source>
</evidence>
<dbReference type="VEuPathDB" id="FungiDB:SDRG_06962"/>
<gene>
    <name evidence="7" type="ORF">SDRG_06962</name>
</gene>
<accession>T0QLS7</accession>
<evidence type="ECO:0000256" key="2">
    <source>
        <dbReference type="ARBA" id="ARBA00007049"/>
    </source>
</evidence>
<reference evidence="7 8" key="1">
    <citation type="submission" date="2012-04" db="EMBL/GenBank/DDBJ databases">
        <title>The Genome Sequence of Saprolegnia declina VS20.</title>
        <authorList>
            <consortium name="The Broad Institute Genome Sequencing Platform"/>
            <person name="Russ C."/>
            <person name="Nusbaum C."/>
            <person name="Tyler B."/>
            <person name="van West P."/>
            <person name="Dieguez-Uribeondo J."/>
            <person name="de Bruijn I."/>
            <person name="Tripathy S."/>
            <person name="Jiang R."/>
            <person name="Young S.K."/>
            <person name="Zeng Q."/>
            <person name="Gargeya S."/>
            <person name="Fitzgerald M."/>
            <person name="Haas B."/>
            <person name="Abouelleil A."/>
            <person name="Alvarado L."/>
            <person name="Arachchi H.M."/>
            <person name="Berlin A."/>
            <person name="Chapman S.B."/>
            <person name="Goldberg J."/>
            <person name="Griggs A."/>
            <person name="Gujja S."/>
            <person name="Hansen M."/>
            <person name="Howarth C."/>
            <person name="Imamovic A."/>
            <person name="Larimer J."/>
            <person name="McCowen C."/>
            <person name="Montmayeur A."/>
            <person name="Murphy C."/>
            <person name="Neiman D."/>
            <person name="Pearson M."/>
            <person name="Priest M."/>
            <person name="Roberts A."/>
            <person name="Saif S."/>
            <person name="Shea T."/>
            <person name="Sisk P."/>
            <person name="Sykes S."/>
            <person name="Wortman J."/>
            <person name="Nusbaum C."/>
            <person name="Birren B."/>
        </authorList>
    </citation>
    <scope>NUCLEOTIDE SEQUENCE [LARGE SCALE GENOMIC DNA]</scope>
    <source>
        <strain evidence="7 8">VS20</strain>
    </source>
</reference>
<evidence type="ECO:0000256" key="6">
    <source>
        <dbReference type="SAM" id="Phobius"/>
    </source>
</evidence>
<evidence type="ECO:0000256" key="5">
    <source>
        <dbReference type="ARBA" id="ARBA00023136"/>
    </source>
</evidence>
<feature type="transmembrane region" description="Helical" evidence="6">
    <location>
        <begin position="77"/>
        <end position="96"/>
    </location>
</feature>
<feature type="transmembrane region" description="Helical" evidence="6">
    <location>
        <begin position="283"/>
        <end position="308"/>
    </location>
</feature>
<keyword evidence="5 6" id="KW-0472">Membrane</keyword>
<keyword evidence="4 6" id="KW-1133">Transmembrane helix</keyword>
<dbReference type="InterPro" id="IPR008217">
    <property type="entry name" value="Ccc1_fam"/>
</dbReference>
<keyword evidence="8" id="KW-1185">Reference proteome</keyword>
<evidence type="ECO:0000256" key="4">
    <source>
        <dbReference type="ARBA" id="ARBA00022989"/>
    </source>
</evidence>
<evidence type="ECO:0000313" key="7">
    <source>
        <dbReference type="EMBL" id="EQC35681.1"/>
    </source>
</evidence>
<dbReference type="EMBL" id="JH767150">
    <property type="protein sequence ID" value="EQC35681.1"/>
    <property type="molecule type" value="Genomic_DNA"/>
</dbReference>